<evidence type="ECO:0000313" key="1">
    <source>
        <dbReference type="EMBL" id="SIO01632.1"/>
    </source>
</evidence>
<proteinExistence type="predicted"/>
<accession>A0A1N6G2H2</accession>
<organism evidence="1 2">
    <name type="scientific">Agromyces cerinus subsp. cerinus</name>
    <dbReference type="NCBI Taxonomy" id="232089"/>
    <lineage>
        <taxon>Bacteria</taxon>
        <taxon>Bacillati</taxon>
        <taxon>Actinomycetota</taxon>
        <taxon>Actinomycetes</taxon>
        <taxon>Micrococcales</taxon>
        <taxon>Microbacteriaceae</taxon>
        <taxon>Agromyces</taxon>
    </lineage>
</organism>
<reference evidence="2" key="1">
    <citation type="submission" date="2016-11" db="EMBL/GenBank/DDBJ databases">
        <authorList>
            <person name="Varghese N."/>
            <person name="Submissions S."/>
        </authorList>
    </citation>
    <scope>NUCLEOTIDE SEQUENCE [LARGE SCALE GENOMIC DNA]</scope>
    <source>
        <strain evidence="2">DSM 8595</strain>
    </source>
</reference>
<keyword evidence="2" id="KW-1185">Reference proteome</keyword>
<evidence type="ECO:0000313" key="2">
    <source>
        <dbReference type="Proteomes" id="UP000184699"/>
    </source>
</evidence>
<dbReference type="Proteomes" id="UP000184699">
    <property type="component" value="Unassembled WGS sequence"/>
</dbReference>
<name>A0A1N6G2H2_9MICO</name>
<dbReference type="EMBL" id="FSRJ01000003">
    <property type="protein sequence ID" value="SIO01632.1"/>
    <property type="molecule type" value="Genomic_DNA"/>
</dbReference>
<gene>
    <name evidence="1" type="ORF">SAMN05443544_2232</name>
</gene>
<protein>
    <submittedName>
        <fullName evidence="1">Uncharacterized protein</fullName>
    </submittedName>
</protein>
<dbReference type="STRING" id="232089.SAMN05443544_2232"/>
<sequence>MASELSDRLRRVVDALPLEPGMRDTGSPLTEIPLG</sequence>
<dbReference type="AlphaFoldDB" id="A0A1N6G2H2"/>